<dbReference type="InterPro" id="IPR047865">
    <property type="entry name" value="Ribosomal_uL10_bac_type"/>
</dbReference>
<keyword evidence="2" id="KW-0699">rRNA-binding</keyword>
<evidence type="ECO:0008006" key="7">
    <source>
        <dbReference type="Google" id="ProtNLM"/>
    </source>
</evidence>
<sequence>MPIGLKEKQAIVAEVNETANQALSAVMADYRGVSVAGMTELRKTAREAGVQVRVIRNTLAKRAFEGTEFECLNEAMLGPNILAFSLEDPGAGARVFKDFAKENEEFEIKVLSVGGKLLPADQIDALAKLPTYDEATAILMAVMQAPITKLTRMLNDVPGKVTRVVAAVRDQKQEAAA</sequence>
<dbReference type="SUPFAM" id="SSF160369">
    <property type="entry name" value="Ribosomal protein L10-like"/>
    <property type="match status" value="1"/>
</dbReference>
<accession>A0A382LW76</accession>
<evidence type="ECO:0000313" key="6">
    <source>
        <dbReference type="EMBL" id="SVC39597.1"/>
    </source>
</evidence>
<proteinExistence type="inferred from homology"/>
<dbReference type="GO" id="GO:0005840">
    <property type="term" value="C:ribosome"/>
    <property type="evidence" value="ECO:0007669"/>
    <property type="project" value="UniProtKB-KW"/>
</dbReference>
<organism evidence="6">
    <name type="scientific">marine metagenome</name>
    <dbReference type="NCBI Taxonomy" id="408172"/>
    <lineage>
        <taxon>unclassified sequences</taxon>
        <taxon>metagenomes</taxon>
        <taxon>ecological metagenomes</taxon>
    </lineage>
</organism>
<keyword evidence="4" id="KW-0689">Ribosomal protein</keyword>
<comment type="similarity">
    <text evidence="1">Belongs to the universal ribosomal protein uL10 family.</text>
</comment>
<evidence type="ECO:0000256" key="2">
    <source>
        <dbReference type="ARBA" id="ARBA00022730"/>
    </source>
</evidence>
<gene>
    <name evidence="6" type="ORF">METZ01_LOCUS292451</name>
</gene>
<keyword evidence="5" id="KW-0687">Ribonucleoprotein</keyword>
<dbReference type="PANTHER" id="PTHR11560">
    <property type="entry name" value="39S RIBOSOMAL PROTEIN L10, MITOCHONDRIAL"/>
    <property type="match status" value="1"/>
</dbReference>
<evidence type="ECO:0000256" key="5">
    <source>
        <dbReference type="ARBA" id="ARBA00023274"/>
    </source>
</evidence>
<keyword evidence="3" id="KW-0694">RNA-binding</keyword>
<dbReference type="Pfam" id="PF00466">
    <property type="entry name" value="Ribosomal_L10"/>
    <property type="match status" value="1"/>
</dbReference>
<dbReference type="GO" id="GO:1990904">
    <property type="term" value="C:ribonucleoprotein complex"/>
    <property type="evidence" value="ECO:0007669"/>
    <property type="project" value="UniProtKB-KW"/>
</dbReference>
<dbReference type="FunFam" id="3.30.70.1730:FF:000001">
    <property type="entry name" value="50S ribosomal protein L10"/>
    <property type="match status" value="1"/>
</dbReference>
<protein>
    <recommendedName>
        <fullName evidence="7">50S ribosomal protein L10</fullName>
    </recommendedName>
</protein>
<dbReference type="AlphaFoldDB" id="A0A382LW76"/>
<dbReference type="NCBIfam" id="NF000955">
    <property type="entry name" value="PRK00099.1-1"/>
    <property type="match status" value="1"/>
</dbReference>
<dbReference type="InterPro" id="IPR022973">
    <property type="entry name" value="Ribosomal_uL10_bac"/>
</dbReference>
<reference evidence="6" key="1">
    <citation type="submission" date="2018-05" db="EMBL/GenBank/DDBJ databases">
        <authorList>
            <person name="Lanie J.A."/>
            <person name="Ng W.-L."/>
            <person name="Kazmierczak K.M."/>
            <person name="Andrzejewski T.M."/>
            <person name="Davidsen T.M."/>
            <person name="Wayne K.J."/>
            <person name="Tettelin H."/>
            <person name="Glass J.I."/>
            <person name="Rusch D."/>
            <person name="Podicherti R."/>
            <person name="Tsui H.-C.T."/>
            <person name="Winkler M.E."/>
        </authorList>
    </citation>
    <scope>NUCLEOTIDE SEQUENCE</scope>
</reference>
<dbReference type="Gene3D" id="3.30.70.1730">
    <property type="match status" value="1"/>
</dbReference>
<dbReference type="EMBL" id="UINC01088939">
    <property type="protein sequence ID" value="SVC39597.1"/>
    <property type="molecule type" value="Genomic_DNA"/>
</dbReference>
<dbReference type="GO" id="GO:0019843">
    <property type="term" value="F:rRNA binding"/>
    <property type="evidence" value="ECO:0007669"/>
    <property type="project" value="UniProtKB-KW"/>
</dbReference>
<dbReference type="Gene3D" id="6.10.250.2350">
    <property type="match status" value="1"/>
</dbReference>
<evidence type="ECO:0000256" key="4">
    <source>
        <dbReference type="ARBA" id="ARBA00022980"/>
    </source>
</evidence>
<dbReference type="HAMAP" id="MF_00362">
    <property type="entry name" value="Ribosomal_uL10"/>
    <property type="match status" value="1"/>
</dbReference>
<dbReference type="InterPro" id="IPR001790">
    <property type="entry name" value="Ribosomal_uL10"/>
</dbReference>
<evidence type="ECO:0000256" key="3">
    <source>
        <dbReference type="ARBA" id="ARBA00022884"/>
    </source>
</evidence>
<dbReference type="CDD" id="cd05797">
    <property type="entry name" value="Ribosomal_L10"/>
    <property type="match status" value="1"/>
</dbReference>
<name>A0A382LW76_9ZZZZ</name>
<dbReference type="InterPro" id="IPR043141">
    <property type="entry name" value="Ribosomal_uL10-like_sf"/>
</dbReference>
<evidence type="ECO:0000256" key="1">
    <source>
        <dbReference type="ARBA" id="ARBA00008889"/>
    </source>
</evidence>